<name>A0A9P0E0H2_NEZVI</name>
<evidence type="ECO:0000256" key="8">
    <source>
        <dbReference type="ARBA" id="ARBA00023289"/>
    </source>
</evidence>
<dbReference type="InterPro" id="IPR001623">
    <property type="entry name" value="DnaJ_domain"/>
</dbReference>
<dbReference type="InterPro" id="IPR036410">
    <property type="entry name" value="HSP_DnaJ_Cys-rich_dom_sf"/>
</dbReference>
<evidence type="ECO:0000256" key="2">
    <source>
        <dbReference type="ARBA" id="ARBA00022723"/>
    </source>
</evidence>
<reference evidence="13" key="1">
    <citation type="submission" date="2022-01" db="EMBL/GenBank/DDBJ databases">
        <authorList>
            <person name="King R."/>
        </authorList>
    </citation>
    <scope>NUCLEOTIDE SEQUENCE</scope>
</reference>
<sequence length="399" mass="44174">MAHTELYDVLGVSRTASENEIKKAYRKLAKEFHPDKNPHAGDRFKEISFAYEILSDDRKRDMYDRYGLEALQGGGGGSTMGYDILSQLFNMCGGSQRGPRKGEDTIHPLRVTLDDLYNGKTTKLQLRRNVPCRTCNGKGSKSGMLLTCKGCNGRGYKVAHHQISPRMTQEFQMKCGDCNGEGQVINKKDRCPQCQGKKIIEELKVLQVEVEKGAHDGDRIVFHGEGDRQPGIEPGDVIIILQETGTHPTFRRSGNDLLMKYQIPLTEAVCGVNLVIKHLDGRNLFVKNPPGTVIQPDMVMEVPNEGMPIKRSFEKGDLLIQFIVDFPKSYFAPDPQIKLIESLLPPRPKTVIPKDAEDADLNEYTETQGSATSGGSGSGEAYDEDDGPGMRAGLQCAQQ</sequence>
<evidence type="ECO:0000256" key="9">
    <source>
        <dbReference type="PROSITE-ProRule" id="PRU00546"/>
    </source>
</evidence>
<dbReference type="Gene3D" id="2.60.260.20">
    <property type="entry name" value="Urease metallochaperone UreE, N-terminal domain"/>
    <property type="match status" value="2"/>
</dbReference>
<dbReference type="GO" id="GO:0008270">
    <property type="term" value="F:zinc ion binding"/>
    <property type="evidence" value="ECO:0007669"/>
    <property type="project" value="UniProtKB-KW"/>
</dbReference>
<gene>
    <name evidence="13" type="ORF">NEZAVI_LOCUS240</name>
</gene>
<evidence type="ECO:0008006" key="15">
    <source>
        <dbReference type="Google" id="ProtNLM"/>
    </source>
</evidence>
<dbReference type="Proteomes" id="UP001152798">
    <property type="component" value="Chromosome 1"/>
</dbReference>
<dbReference type="SMART" id="SM00271">
    <property type="entry name" value="DnaJ"/>
    <property type="match status" value="1"/>
</dbReference>
<keyword evidence="8" id="KW-0636">Prenylation</keyword>
<evidence type="ECO:0000259" key="12">
    <source>
        <dbReference type="PROSITE" id="PS51188"/>
    </source>
</evidence>
<feature type="domain" description="CR-type" evidence="12">
    <location>
        <begin position="119"/>
        <end position="203"/>
    </location>
</feature>
<dbReference type="FunFam" id="2.60.260.20:FF:000003">
    <property type="entry name" value="DnaJ subfamily A member 2"/>
    <property type="match status" value="1"/>
</dbReference>
<protein>
    <recommendedName>
        <fullName evidence="15">Heat shock protein 40</fullName>
    </recommendedName>
</protein>
<dbReference type="CDD" id="cd10719">
    <property type="entry name" value="DnaJ_zf"/>
    <property type="match status" value="1"/>
</dbReference>
<dbReference type="FunFam" id="2.10.230.10:FF:000001">
    <property type="entry name" value="DnaJ subfamily A member 2"/>
    <property type="match status" value="1"/>
</dbReference>
<evidence type="ECO:0000313" key="13">
    <source>
        <dbReference type="EMBL" id="CAH1388670.1"/>
    </source>
</evidence>
<dbReference type="GO" id="GO:0051082">
    <property type="term" value="F:unfolded protein binding"/>
    <property type="evidence" value="ECO:0007669"/>
    <property type="project" value="InterPro"/>
</dbReference>
<dbReference type="PROSITE" id="PS50076">
    <property type="entry name" value="DNAJ_2"/>
    <property type="match status" value="1"/>
</dbReference>
<dbReference type="Pfam" id="PF01556">
    <property type="entry name" value="DnaJ_C"/>
    <property type="match status" value="1"/>
</dbReference>
<evidence type="ECO:0000313" key="14">
    <source>
        <dbReference type="Proteomes" id="UP001152798"/>
    </source>
</evidence>
<keyword evidence="6" id="KW-0143">Chaperone</keyword>
<dbReference type="Pfam" id="PF00226">
    <property type="entry name" value="DnaJ"/>
    <property type="match status" value="1"/>
</dbReference>
<keyword evidence="2 9" id="KW-0479">Metal-binding</keyword>
<evidence type="ECO:0000256" key="10">
    <source>
        <dbReference type="SAM" id="MobiDB-lite"/>
    </source>
</evidence>
<dbReference type="HAMAP" id="MF_01152">
    <property type="entry name" value="DnaJ"/>
    <property type="match status" value="1"/>
</dbReference>
<evidence type="ECO:0000256" key="1">
    <source>
        <dbReference type="ARBA" id="ARBA00022481"/>
    </source>
</evidence>
<dbReference type="CDD" id="cd10747">
    <property type="entry name" value="DnaJ_C"/>
    <property type="match status" value="1"/>
</dbReference>
<dbReference type="AlphaFoldDB" id="A0A9P0E0H2"/>
<dbReference type="EMBL" id="OV725077">
    <property type="protein sequence ID" value="CAH1388670.1"/>
    <property type="molecule type" value="Genomic_DNA"/>
</dbReference>
<dbReference type="InterPro" id="IPR036869">
    <property type="entry name" value="J_dom_sf"/>
</dbReference>
<dbReference type="CDD" id="cd06257">
    <property type="entry name" value="DnaJ"/>
    <property type="match status" value="1"/>
</dbReference>
<dbReference type="PANTHER" id="PTHR43888">
    <property type="entry name" value="DNAJ-LIKE-2, ISOFORM A-RELATED"/>
    <property type="match status" value="1"/>
</dbReference>
<evidence type="ECO:0000256" key="3">
    <source>
        <dbReference type="ARBA" id="ARBA00022737"/>
    </source>
</evidence>
<organism evidence="13 14">
    <name type="scientific">Nezara viridula</name>
    <name type="common">Southern green stink bug</name>
    <name type="synonym">Cimex viridulus</name>
    <dbReference type="NCBI Taxonomy" id="85310"/>
    <lineage>
        <taxon>Eukaryota</taxon>
        <taxon>Metazoa</taxon>
        <taxon>Ecdysozoa</taxon>
        <taxon>Arthropoda</taxon>
        <taxon>Hexapoda</taxon>
        <taxon>Insecta</taxon>
        <taxon>Pterygota</taxon>
        <taxon>Neoptera</taxon>
        <taxon>Paraneoptera</taxon>
        <taxon>Hemiptera</taxon>
        <taxon>Heteroptera</taxon>
        <taxon>Panheteroptera</taxon>
        <taxon>Pentatomomorpha</taxon>
        <taxon>Pentatomoidea</taxon>
        <taxon>Pentatomidae</taxon>
        <taxon>Pentatominae</taxon>
        <taxon>Nezara</taxon>
    </lineage>
</organism>
<keyword evidence="5 9" id="KW-0862">Zinc</keyword>
<dbReference type="Gene3D" id="2.10.230.10">
    <property type="entry name" value="Heat shock protein DnaJ, cysteine-rich domain"/>
    <property type="match status" value="1"/>
</dbReference>
<dbReference type="InterPro" id="IPR002939">
    <property type="entry name" value="DnaJ_C"/>
</dbReference>
<dbReference type="FunFam" id="1.10.287.110:FF:000016">
    <property type="entry name" value="DnaJ (Hsp40) homolog, subfamily A, member 2"/>
    <property type="match status" value="1"/>
</dbReference>
<feature type="domain" description="J" evidence="11">
    <location>
        <begin position="5"/>
        <end position="67"/>
    </location>
</feature>
<dbReference type="GO" id="GO:0009408">
    <property type="term" value="P:response to heat"/>
    <property type="evidence" value="ECO:0007669"/>
    <property type="project" value="InterPro"/>
</dbReference>
<evidence type="ECO:0000256" key="4">
    <source>
        <dbReference type="ARBA" id="ARBA00022771"/>
    </source>
</evidence>
<keyword evidence="4 9" id="KW-0863">Zinc-finger</keyword>
<evidence type="ECO:0000256" key="5">
    <source>
        <dbReference type="ARBA" id="ARBA00022833"/>
    </source>
</evidence>
<dbReference type="InterPro" id="IPR044713">
    <property type="entry name" value="DNJA1/2-like"/>
</dbReference>
<dbReference type="GO" id="GO:0030544">
    <property type="term" value="F:Hsp70 protein binding"/>
    <property type="evidence" value="ECO:0007669"/>
    <property type="project" value="InterPro"/>
</dbReference>
<dbReference type="PROSITE" id="PS51188">
    <property type="entry name" value="ZF_CR"/>
    <property type="match status" value="1"/>
</dbReference>
<dbReference type="PROSITE" id="PS00636">
    <property type="entry name" value="DNAJ_1"/>
    <property type="match status" value="1"/>
</dbReference>
<dbReference type="SUPFAM" id="SSF57938">
    <property type="entry name" value="DnaJ/Hsp40 cysteine-rich domain"/>
    <property type="match status" value="1"/>
</dbReference>
<dbReference type="Gene3D" id="1.10.287.110">
    <property type="entry name" value="DnaJ domain"/>
    <property type="match status" value="1"/>
</dbReference>
<evidence type="ECO:0000259" key="11">
    <source>
        <dbReference type="PROSITE" id="PS50076"/>
    </source>
</evidence>
<dbReference type="SUPFAM" id="SSF46565">
    <property type="entry name" value="Chaperone J-domain"/>
    <property type="match status" value="1"/>
</dbReference>
<keyword evidence="3" id="KW-0677">Repeat</keyword>
<keyword evidence="14" id="KW-1185">Reference proteome</keyword>
<dbReference type="InterPro" id="IPR018253">
    <property type="entry name" value="DnaJ_domain_CS"/>
</dbReference>
<dbReference type="GO" id="GO:0006457">
    <property type="term" value="P:protein folding"/>
    <property type="evidence" value="ECO:0007669"/>
    <property type="project" value="InterPro"/>
</dbReference>
<dbReference type="InterPro" id="IPR008971">
    <property type="entry name" value="HSP40/DnaJ_pept-bd"/>
</dbReference>
<evidence type="ECO:0000256" key="7">
    <source>
        <dbReference type="ARBA" id="ARBA00023288"/>
    </source>
</evidence>
<dbReference type="SUPFAM" id="SSF49493">
    <property type="entry name" value="HSP40/DnaJ peptide-binding domain"/>
    <property type="match status" value="2"/>
</dbReference>
<keyword evidence="1" id="KW-0488">Methylation</keyword>
<evidence type="ECO:0000256" key="6">
    <source>
        <dbReference type="ARBA" id="ARBA00023186"/>
    </source>
</evidence>
<keyword evidence="7" id="KW-0449">Lipoprotein</keyword>
<dbReference type="InterPro" id="IPR012724">
    <property type="entry name" value="DnaJ"/>
</dbReference>
<dbReference type="GO" id="GO:0005524">
    <property type="term" value="F:ATP binding"/>
    <property type="evidence" value="ECO:0007669"/>
    <property type="project" value="InterPro"/>
</dbReference>
<dbReference type="Pfam" id="PF00684">
    <property type="entry name" value="DnaJ_CXXCXGXG"/>
    <property type="match status" value="1"/>
</dbReference>
<dbReference type="PRINTS" id="PR00625">
    <property type="entry name" value="JDOMAIN"/>
</dbReference>
<dbReference type="InterPro" id="IPR001305">
    <property type="entry name" value="HSP_DnaJ_Cys-rich_dom"/>
</dbReference>
<dbReference type="OrthoDB" id="550424at2759"/>
<feature type="zinc finger region" description="CR-type" evidence="9">
    <location>
        <begin position="119"/>
        <end position="203"/>
    </location>
</feature>
<proteinExistence type="inferred from homology"/>
<accession>A0A9P0E0H2</accession>
<feature type="region of interest" description="Disordered" evidence="10">
    <location>
        <begin position="348"/>
        <end position="399"/>
    </location>
</feature>